<sequence>MPAASLLSCDSLRILVALSNSPSSLKILEVREQRSRLNYGKLGYKVEGEISNLPDLFLLALDRGYAFLQMFVDFDRVSTRTGIGQIRVTNSCWRSQTLAVSQNNITAIQLGDQGSLEEQKDPTATVDERAELGEPSPTPNCTFEGHVYQEGVAWLPDVDARCTTCSCVAGGRAECKKMSCPVLLCDQSQWVKSDTDPCCYTCGPPRSTAPPTELPQQDVNMTGACVVQNQLRRDGETWHPYMQPFGYMKCFQCHCKDSHYRCERLSCPQLKCSKRKKLPNVCCEICEGDETSHTSNARKLPKKKVKQKKTGPKAEKKRSYIARKVCKVNEKVYAHGDKWKPTLSPSDNCAVCRCKNGRAKCRMRCPKSCQMDKTSHRCCKYCTEAVKMQGENSGKTHRKQNSDRKFQAVATVSKKTNLIHFLRSDR</sequence>
<dbReference type="Pfam" id="PF00093">
    <property type="entry name" value="VWC"/>
    <property type="match status" value="2"/>
</dbReference>
<dbReference type="Gene3D" id="2.10.70.10">
    <property type="entry name" value="Complement Module, domain 1"/>
    <property type="match status" value="2"/>
</dbReference>
<dbReference type="PROSITE" id="PS01208">
    <property type="entry name" value="VWFC_1"/>
    <property type="match status" value="1"/>
</dbReference>
<dbReference type="EMBL" id="BLXT01002352">
    <property type="protein sequence ID" value="GFN93525.1"/>
    <property type="molecule type" value="Genomic_DNA"/>
</dbReference>
<dbReference type="AlphaFoldDB" id="A0AAV3ZC83"/>
<dbReference type="GO" id="GO:0036122">
    <property type="term" value="F:BMP binding"/>
    <property type="evidence" value="ECO:0007669"/>
    <property type="project" value="TreeGrafter"/>
</dbReference>
<proteinExistence type="predicted"/>
<feature type="compositionally biased region" description="Basic and acidic residues" evidence="1">
    <location>
        <begin position="117"/>
        <end position="132"/>
    </location>
</feature>
<dbReference type="InterPro" id="IPR052278">
    <property type="entry name" value="Chordin-like_regulators"/>
</dbReference>
<evidence type="ECO:0000256" key="1">
    <source>
        <dbReference type="SAM" id="MobiDB-lite"/>
    </source>
</evidence>
<accession>A0AAV3ZC83</accession>
<feature type="domain" description="VWFC" evidence="2">
    <location>
        <begin position="223"/>
        <end position="287"/>
    </location>
</feature>
<dbReference type="GO" id="GO:0009953">
    <property type="term" value="P:dorsal/ventral pattern formation"/>
    <property type="evidence" value="ECO:0007669"/>
    <property type="project" value="TreeGrafter"/>
</dbReference>
<organism evidence="3 4">
    <name type="scientific">Plakobranchus ocellatus</name>
    <dbReference type="NCBI Taxonomy" id="259542"/>
    <lineage>
        <taxon>Eukaryota</taxon>
        <taxon>Metazoa</taxon>
        <taxon>Spiralia</taxon>
        <taxon>Lophotrochozoa</taxon>
        <taxon>Mollusca</taxon>
        <taxon>Gastropoda</taxon>
        <taxon>Heterobranchia</taxon>
        <taxon>Euthyneura</taxon>
        <taxon>Panpulmonata</taxon>
        <taxon>Sacoglossa</taxon>
        <taxon>Placobranchoidea</taxon>
        <taxon>Plakobranchidae</taxon>
        <taxon>Plakobranchus</taxon>
    </lineage>
</organism>
<feature type="domain" description="VWFC" evidence="2">
    <location>
        <begin position="139"/>
        <end position="203"/>
    </location>
</feature>
<dbReference type="PANTHER" id="PTHR46526">
    <property type="entry name" value="CHORDIN"/>
    <property type="match status" value="1"/>
</dbReference>
<feature type="compositionally biased region" description="Basic residues" evidence="1">
    <location>
        <begin position="299"/>
        <end position="311"/>
    </location>
</feature>
<evidence type="ECO:0000313" key="3">
    <source>
        <dbReference type="EMBL" id="GFN93525.1"/>
    </source>
</evidence>
<dbReference type="Gene3D" id="6.20.200.20">
    <property type="match status" value="1"/>
</dbReference>
<feature type="region of interest" description="Disordered" evidence="1">
    <location>
        <begin position="292"/>
        <end position="317"/>
    </location>
</feature>
<gene>
    <name evidence="3" type="ORF">PoB_002003100</name>
</gene>
<name>A0AAV3ZC83_9GAST</name>
<dbReference type="InterPro" id="IPR001007">
    <property type="entry name" value="VWF_dom"/>
</dbReference>
<evidence type="ECO:0000313" key="4">
    <source>
        <dbReference type="Proteomes" id="UP000735302"/>
    </source>
</evidence>
<feature type="region of interest" description="Disordered" evidence="1">
    <location>
        <begin position="111"/>
        <end position="136"/>
    </location>
</feature>
<dbReference type="Proteomes" id="UP000735302">
    <property type="component" value="Unassembled WGS sequence"/>
</dbReference>
<dbReference type="SMART" id="SM00214">
    <property type="entry name" value="VWC"/>
    <property type="match status" value="3"/>
</dbReference>
<dbReference type="GO" id="GO:0030514">
    <property type="term" value="P:negative regulation of BMP signaling pathway"/>
    <property type="evidence" value="ECO:0007669"/>
    <property type="project" value="TreeGrafter"/>
</dbReference>
<reference evidence="3 4" key="1">
    <citation type="journal article" date="2021" name="Elife">
        <title>Chloroplast acquisition without the gene transfer in kleptoplastic sea slugs, Plakobranchus ocellatus.</title>
        <authorList>
            <person name="Maeda T."/>
            <person name="Takahashi S."/>
            <person name="Yoshida T."/>
            <person name="Shimamura S."/>
            <person name="Takaki Y."/>
            <person name="Nagai Y."/>
            <person name="Toyoda A."/>
            <person name="Suzuki Y."/>
            <person name="Arimoto A."/>
            <person name="Ishii H."/>
            <person name="Satoh N."/>
            <person name="Nishiyama T."/>
            <person name="Hasebe M."/>
            <person name="Maruyama T."/>
            <person name="Minagawa J."/>
            <person name="Obokata J."/>
            <person name="Shigenobu S."/>
        </authorList>
    </citation>
    <scope>NUCLEOTIDE SEQUENCE [LARGE SCALE GENOMIC DNA]</scope>
</reference>
<dbReference type="SUPFAM" id="SSF57603">
    <property type="entry name" value="FnI-like domain"/>
    <property type="match status" value="3"/>
</dbReference>
<dbReference type="PROSITE" id="PS50184">
    <property type="entry name" value="VWFC_2"/>
    <property type="match status" value="2"/>
</dbReference>
<dbReference type="PANTHER" id="PTHR46526:SF1">
    <property type="entry name" value="CHORDIN"/>
    <property type="match status" value="1"/>
</dbReference>
<protein>
    <submittedName>
        <fullName evidence="3">Chordin-like</fullName>
    </submittedName>
</protein>
<comment type="caution">
    <text evidence="3">The sequence shown here is derived from an EMBL/GenBank/DDBJ whole genome shotgun (WGS) entry which is preliminary data.</text>
</comment>
<keyword evidence="4" id="KW-1185">Reference proteome</keyword>
<dbReference type="GO" id="GO:0005615">
    <property type="term" value="C:extracellular space"/>
    <property type="evidence" value="ECO:0007669"/>
    <property type="project" value="TreeGrafter"/>
</dbReference>
<evidence type="ECO:0000259" key="2">
    <source>
        <dbReference type="PROSITE" id="PS50184"/>
    </source>
</evidence>